<keyword evidence="4" id="KW-1185">Reference proteome</keyword>
<accession>A0ABV7JB68</accession>
<evidence type="ECO:0000313" key="3">
    <source>
        <dbReference type="EMBL" id="MFC3193901.1"/>
    </source>
</evidence>
<comment type="caution">
    <text evidence="3">The sequence shown here is derived from an EMBL/GenBank/DDBJ whole genome shotgun (WGS) entry which is preliminary data.</text>
</comment>
<feature type="compositionally biased region" description="Basic residues" evidence="1">
    <location>
        <begin position="89"/>
        <end position="102"/>
    </location>
</feature>
<dbReference type="Proteomes" id="UP001595533">
    <property type="component" value="Unassembled WGS sequence"/>
</dbReference>
<organism evidence="3 4">
    <name type="scientific">Marinicella sediminis</name>
    <dbReference type="NCBI Taxonomy" id="1792834"/>
    <lineage>
        <taxon>Bacteria</taxon>
        <taxon>Pseudomonadati</taxon>
        <taxon>Pseudomonadota</taxon>
        <taxon>Gammaproteobacteria</taxon>
        <taxon>Lysobacterales</taxon>
        <taxon>Marinicellaceae</taxon>
        <taxon>Marinicella</taxon>
    </lineage>
</organism>
<dbReference type="EMBL" id="JBHRTS010000003">
    <property type="protein sequence ID" value="MFC3193901.1"/>
    <property type="molecule type" value="Genomic_DNA"/>
</dbReference>
<sequence length="120" mass="13624">MNFTTMSDQAVANELGNRIEQMRLERNLTQQQVADEVGLSRVSYARLESGQAKLTNVIAVLRLFGQLAILDQAFPVVAFSPMEQLKLQGHQRQRASGKRQKHQSLTDKGRKKDGKEELDW</sequence>
<protein>
    <submittedName>
        <fullName evidence="3">Helix-turn-helix transcriptional regulator</fullName>
    </submittedName>
</protein>
<reference evidence="4" key="1">
    <citation type="journal article" date="2019" name="Int. J. Syst. Evol. Microbiol.">
        <title>The Global Catalogue of Microorganisms (GCM) 10K type strain sequencing project: providing services to taxonomists for standard genome sequencing and annotation.</title>
        <authorList>
            <consortium name="The Broad Institute Genomics Platform"/>
            <consortium name="The Broad Institute Genome Sequencing Center for Infectious Disease"/>
            <person name="Wu L."/>
            <person name="Ma J."/>
        </authorList>
    </citation>
    <scope>NUCLEOTIDE SEQUENCE [LARGE SCALE GENOMIC DNA]</scope>
    <source>
        <strain evidence="4">KCTC 42953</strain>
    </source>
</reference>
<dbReference type="PROSITE" id="PS50943">
    <property type="entry name" value="HTH_CROC1"/>
    <property type="match status" value="1"/>
</dbReference>
<dbReference type="CDD" id="cd00093">
    <property type="entry name" value="HTH_XRE"/>
    <property type="match status" value="1"/>
</dbReference>
<feature type="compositionally biased region" description="Basic and acidic residues" evidence="1">
    <location>
        <begin position="104"/>
        <end position="120"/>
    </location>
</feature>
<dbReference type="RefSeq" id="WP_077411309.1">
    <property type="nucleotide sequence ID" value="NZ_JBHRTS010000003.1"/>
</dbReference>
<dbReference type="SUPFAM" id="SSF47413">
    <property type="entry name" value="lambda repressor-like DNA-binding domains"/>
    <property type="match status" value="1"/>
</dbReference>
<dbReference type="InterPro" id="IPR001387">
    <property type="entry name" value="Cro/C1-type_HTH"/>
</dbReference>
<dbReference type="SMART" id="SM00530">
    <property type="entry name" value="HTH_XRE"/>
    <property type="match status" value="1"/>
</dbReference>
<evidence type="ECO:0000259" key="2">
    <source>
        <dbReference type="PROSITE" id="PS50943"/>
    </source>
</evidence>
<feature type="region of interest" description="Disordered" evidence="1">
    <location>
        <begin position="87"/>
        <end position="120"/>
    </location>
</feature>
<evidence type="ECO:0000313" key="4">
    <source>
        <dbReference type="Proteomes" id="UP001595533"/>
    </source>
</evidence>
<dbReference type="InterPro" id="IPR010982">
    <property type="entry name" value="Lambda_DNA-bd_dom_sf"/>
</dbReference>
<gene>
    <name evidence="3" type="ORF">ACFODZ_06585</name>
</gene>
<feature type="domain" description="HTH cro/C1-type" evidence="2">
    <location>
        <begin position="19"/>
        <end position="70"/>
    </location>
</feature>
<evidence type="ECO:0000256" key="1">
    <source>
        <dbReference type="SAM" id="MobiDB-lite"/>
    </source>
</evidence>
<proteinExistence type="predicted"/>
<name>A0ABV7JB68_9GAMM</name>
<dbReference type="Gene3D" id="1.10.260.40">
    <property type="entry name" value="lambda repressor-like DNA-binding domains"/>
    <property type="match status" value="1"/>
</dbReference>
<dbReference type="Pfam" id="PF01381">
    <property type="entry name" value="HTH_3"/>
    <property type="match status" value="1"/>
</dbReference>